<sequence>MRQEDAADAGGLLVTVTQLGLVIGVAAFGTLFLNRLTAPGSQRSADAQWVSALAPAAASILGAVAGLVRNRR</sequence>
<organism evidence="2 3">
    <name type="scientific">Streptomyces lunaelactis</name>
    <dbReference type="NCBI Taxonomy" id="1535768"/>
    <lineage>
        <taxon>Bacteria</taxon>
        <taxon>Bacillati</taxon>
        <taxon>Actinomycetota</taxon>
        <taxon>Actinomycetes</taxon>
        <taxon>Kitasatosporales</taxon>
        <taxon>Streptomycetaceae</taxon>
        <taxon>Streptomyces</taxon>
    </lineage>
</organism>
<dbReference type="Proteomes" id="UP000244201">
    <property type="component" value="Chromosome"/>
</dbReference>
<accession>A0A2R4T1H5</accession>
<keyword evidence="1" id="KW-1133">Transmembrane helix</keyword>
<dbReference type="KEGG" id="slk:SLUN_13060"/>
<proteinExistence type="predicted"/>
<protein>
    <submittedName>
        <fullName evidence="2">Uncharacterized protein</fullName>
    </submittedName>
</protein>
<feature type="transmembrane region" description="Helical" evidence="1">
    <location>
        <begin position="49"/>
        <end position="68"/>
    </location>
</feature>
<name>A0A2R4T1H5_9ACTN</name>
<keyword evidence="1" id="KW-0812">Transmembrane</keyword>
<dbReference type="EMBL" id="CP026304">
    <property type="protein sequence ID" value="AVZ72983.1"/>
    <property type="molecule type" value="Genomic_DNA"/>
</dbReference>
<gene>
    <name evidence="2" type="ORF">SLUN_13060</name>
</gene>
<evidence type="ECO:0000256" key="1">
    <source>
        <dbReference type="SAM" id="Phobius"/>
    </source>
</evidence>
<keyword evidence="3" id="KW-1185">Reference proteome</keyword>
<feature type="transmembrane region" description="Helical" evidence="1">
    <location>
        <begin position="12"/>
        <end position="33"/>
    </location>
</feature>
<reference evidence="2 3" key="1">
    <citation type="submission" date="2018-01" db="EMBL/GenBank/DDBJ databases">
        <title>Complete genome sequence of Streptomyces lunaelactis MM109T, a Ferroverdin A producer isolated from cave moonmilk deposits.</title>
        <authorList>
            <person name="Naome A."/>
            <person name="Martinet L."/>
            <person name="Maciejewska M."/>
            <person name="Anderssen S."/>
            <person name="Adam D."/>
            <person name="Tenconi E."/>
            <person name="Deflandre B."/>
            <person name="Arguelles-Arias A."/>
            <person name="Calusinska M."/>
            <person name="Copieters W."/>
            <person name="Karim L."/>
            <person name="Hanikenne M."/>
            <person name="Baurain D."/>
            <person name="van Wezel G."/>
            <person name="Smargiasso N."/>
            <person name="de Pauw E."/>
            <person name="Delfosse P."/>
            <person name="Rigali S."/>
        </authorList>
    </citation>
    <scope>NUCLEOTIDE SEQUENCE [LARGE SCALE GENOMIC DNA]</scope>
    <source>
        <strain evidence="2 3">MM109</strain>
    </source>
</reference>
<evidence type="ECO:0000313" key="2">
    <source>
        <dbReference type="EMBL" id="AVZ72983.1"/>
    </source>
</evidence>
<keyword evidence="1" id="KW-0472">Membrane</keyword>
<evidence type="ECO:0000313" key="3">
    <source>
        <dbReference type="Proteomes" id="UP000244201"/>
    </source>
</evidence>
<dbReference type="AlphaFoldDB" id="A0A2R4T1H5"/>